<dbReference type="InterPro" id="IPR006015">
    <property type="entry name" value="Universal_stress_UspA"/>
</dbReference>
<dbReference type="InterPro" id="IPR006016">
    <property type="entry name" value="UspA"/>
</dbReference>
<comment type="caution">
    <text evidence="3">The sequence shown here is derived from an EMBL/GenBank/DDBJ whole genome shotgun (WGS) entry which is preliminary data.</text>
</comment>
<dbReference type="Gene3D" id="3.40.50.12370">
    <property type="match status" value="1"/>
</dbReference>
<protein>
    <recommendedName>
        <fullName evidence="2">UspA domain-containing protein</fullName>
    </recommendedName>
</protein>
<comment type="similarity">
    <text evidence="1">Belongs to the universal stress protein A family.</text>
</comment>
<dbReference type="SUPFAM" id="SSF52402">
    <property type="entry name" value="Adenine nucleotide alpha hydrolases-like"/>
    <property type="match status" value="2"/>
</dbReference>
<evidence type="ECO:0000259" key="2">
    <source>
        <dbReference type="Pfam" id="PF00582"/>
    </source>
</evidence>
<gene>
    <name evidence="3" type="ORF">LCGC14_0296660</name>
</gene>
<evidence type="ECO:0000313" key="3">
    <source>
        <dbReference type="EMBL" id="KKN83730.1"/>
    </source>
</evidence>
<proteinExistence type="inferred from homology"/>
<evidence type="ECO:0000256" key="1">
    <source>
        <dbReference type="ARBA" id="ARBA00008791"/>
    </source>
</evidence>
<dbReference type="EMBL" id="LAZR01000181">
    <property type="protein sequence ID" value="KKN83730.1"/>
    <property type="molecule type" value="Genomic_DNA"/>
</dbReference>
<dbReference type="AlphaFoldDB" id="A0A0F9TRP9"/>
<organism evidence="3">
    <name type="scientific">marine sediment metagenome</name>
    <dbReference type="NCBI Taxonomy" id="412755"/>
    <lineage>
        <taxon>unclassified sequences</taxon>
        <taxon>metagenomes</taxon>
        <taxon>ecological metagenomes</taxon>
    </lineage>
</organism>
<sequence length="283" mass="31251">MTKIITYVDGSAITKNVTDAAIWASKKLNKPICFVHTIEKTQQTNVGDYSGSIGLGAQSTLLDEMTKLDEQRCKVSLKMADELLNSVSEHAKSAGITNFELIKRHGDLLDTVIDLKDDTRLIVIGQNGAGHSNGFAVLGSHIETLVRNATQPILLIPETFKQPKSFMIAYDGRETADKALQQVIDGGLLHGLHCHLVSIKNNEKDLEEKFINAQHKLLSMGFEVSASFLEGNIFDSLMQYKEQHNVELIVMGAFGHSKLRQFFVGSNTIKMLENSDVPVVILK</sequence>
<dbReference type="CDD" id="cd00293">
    <property type="entry name" value="USP-like"/>
    <property type="match status" value="2"/>
</dbReference>
<dbReference type="PANTHER" id="PTHR46268:SF6">
    <property type="entry name" value="UNIVERSAL STRESS PROTEIN UP12"/>
    <property type="match status" value="1"/>
</dbReference>
<dbReference type="Pfam" id="PF00582">
    <property type="entry name" value="Usp"/>
    <property type="match status" value="2"/>
</dbReference>
<reference evidence="3" key="1">
    <citation type="journal article" date="2015" name="Nature">
        <title>Complex archaea that bridge the gap between prokaryotes and eukaryotes.</title>
        <authorList>
            <person name="Spang A."/>
            <person name="Saw J.H."/>
            <person name="Jorgensen S.L."/>
            <person name="Zaremba-Niedzwiedzka K."/>
            <person name="Martijn J."/>
            <person name="Lind A.E."/>
            <person name="van Eijk R."/>
            <person name="Schleper C."/>
            <person name="Guy L."/>
            <person name="Ettema T.J."/>
        </authorList>
    </citation>
    <scope>NUCLEOTIDE SEQUENCE</scope>
</reference>
<dbReference type="PRINTS" id="PR01438">
    <property type="entry name" value="UNVRSLSTRESS"/>
</dbReference>
<name>A0A0F9TRP9_9ZZZZ</name>
<feature type="domain" description="UspA" evidence="2">
    <location>
        <begin position="2"/>
        <end position="157"/>
    </location>
</feature>
<feature type="domain" description="UspA" evidence="2">
    <location>
        <begin position="166"/>
        <end position="283"/>
    </location>
</feature>
<dbReference type="PANTHER" id="PTHR46268">
    <property type="entry name" value="STRESS RESPONSE PROTEIN NHAX"/>
    <property type="match status" value="1"/>
</dbReference>
<accession>A0A0F9TRP9</accession>